<dbReference type="InterPro" id="IPR035654">
    <property type="entry name" value="LepA_IV"/>
</dbReference>
<evidence type="ECO:0000256" key="2">
    <source>
        <dbReference type="ARBA" id="ARBA00022801"/>
    </source>
</evidence>
<dbReference type="EMBL" id="UOEO01000116">
    <property type="protein sequence ID" value="VAW19647.1"/>
    <property type="molecule type" value="Genomic_DNA"/>
</dbReference>
<sequence>TPDDYLGPILKLCQDRRGIQTNLTYVGSRAMVEYQLPLNEVVFDFYDRLKSVSKGYASFDYQIDQYREGDLVKLSVLVNAEPVDALSMLVHKSAAEGRGRVMCEKLKQLIPHHLFKIPIQAAIGGRVVARETISALRKDVTAKCYGGDATRKRKLLDKQKAGKKRMRQFGKVEIPQEAFIKALKMGDS</sequence>
<organism evidence="7">
    <name type="scientific">hydrothermal vent metagenome</name>
    <dbReference type="NCBI Taxonomy" id="652676"/>
    <lineage>
        <taxon>unclassified sequences</taxon>
        <taxon>metagenomes</taxon>
        <taxon>ecological metagenomes</taxon>
    </lineage>
</organism>
<dbReference type="InterPro" id="IPR035647">
    <property type="entry name" value="EFG_III/V"/>
</dbReference>
<keyword evidence="1" id="KW-0547">Nucleotide-binding</keyword>
<dbReference type="PANTHER" id="PTHR43512:SF4">
    <property type="entry name" value="TRANSLATION FACTOR GUF1 HOMOLOG, CHLOROPLASTIC"/>
    <property type="match status" value="1"/>
</dbReference>
<dbReference type="FunFam" id="3.30.70.2570:FF:000001">
    <property type="entry name" value="Translation factor GUF1, mitochondrial"/>
    <property type="match status" value="1"/>
</dbReference>
<dbReference type="GO" id="GO:0003746">
    <property type="term" value="F:translation elongation factor activity"/>
    <property type="evidence" value="ECO:0007669"/>
    <property type="project" value="UniProtKB-KW"/>
</dbReference>
<accession>A0A3B0U1V6</accession>
<gene>
    <name evidence="7" type="ORF">MNBD_ALPHA12-1559</name>
</gene>
<protein>
    <submittedName>
        <fullName evidence="7">Translation elongation factor LepA</fullName>
    </submittedName>
</protein>
<evidence type="ECO:0000256" key="4">
    <source>
        <dbReference type="ARBA" id="ARBA00023134"/>
    </source>
</evidence>
<dbReference type="InterPro" id="IPR000640">
    <property type="entry name" value="EFG_V-like"/>
</dbReference>
<feature type="non-terminal residue" evidence="7">
    <location>
        <position position="1"/>
    </location>
</feature>
<feature type="domain" description="GTP-binding protein LepA C-terminal" evidence="6">
    <location>
        <begin position="78"/>
        <end position="184"/>
    </location>
</feature>
<keyword evidence="7" id="KW-0251">Elongation factor</keyword>
<dbReference type="InterPro" id="IPR006297">
    <property type="entry name" value="EF-4"/>
</dbReference>
<proteinExistence type="predicted"/>
<dbReference type="GO" id="GO:0005525">
    <property type="term" value="F:GTP binding"/>
    <property type="evidence" value="ECO:0007669"/>
    <property type="project" value="UniProtKB-KW"/>
</dbReference>
<dbReference type="Gene3D" id="3.30.70.240">
    <property type="match status" value="1"/>
</dbReference>
<dbReference type="CDD" id="cd03709">
    <property type="entry name" value="lepA_C"/>
    <property type="match status" value="1"/>
</dbReference>
<dbReference type="Pfam" id="PF00679">
    <property type="entry name" value="EFG_C"/>
    <property type="match status" value="1"/>
</dbReference>
<reference evidence="7" key="1">
    <citation type="submission" date="2018-06" db="EMBL/GenBank/DDBJ databases">
        <authorList>
            <person name="Zhirakovskaya E."/>
        </authorList>
    </citation>
    <scope>NUCLEOTIDE SEQUENCE</scope>
</reference>
<dbReference type="Pfam" id="PF06421">
    <property type="entry name" value="LepA_C"/>
    <property type="match status" value="1"/>
</dbReference>
<evidence type="ECO:0000259" key="5">
    <source>
        <dbReference type="Pfam" id="PF00679"/>
    </source>
</evidence>
<dbReference type="GO" id="GO:0045727">
    <property type="term" value="P:positive regulation of translation"/>
    <property type="evidence" value="ECO:0007669"/>
    <property type="project" value="TreeGrafter"/>
</dbReference>
<keyword evidence="4" id="KW-0342">GTP-binding</keyword>
<dbReference type="InterPro" id="IPR013842">
    <property type="entry name" value="LepA_CTD"/>
</dbReference>
<dbReference type="Gene3D" id="3.30.70.2570">
    <property type="entry name" value="Elongation factor 4, C-terminal domain"/>
    <property type="match status" value="1"/>
</dbReference>
<keyword evidence="3" id="KW-0648">Protein biosynthesis</keyword>
<dbReference type="GO" id="GO:0043022">
    <property type="term" value="F:ribosome binding"/>
    <property type="evidence" value="ECO:0007669"/>
    <property type="project" value="TreeGrafter"/>
</dbReference>
<dbReference type="GO" id="GO:0016787">
    <property type="term" value="F:hydrolase activity"/>
    <property type="evidence" value="ECO:0007669"/>
    <property type="project" value="UniProtKB-KW"/>
</dbReference>
<evidence type="ECO:0000313" key="7">
    <source>
        <dbReference type="EMBL" id="VAW19647.1"/>
    </source>
</evidence>
<dbReference type="PANTHER" id="PTHR43512">
    <property type="entry name" value="TRANSLATION FACTOR GUF1-RELATED"/>
    <property type="match status" value="1"/>
</dbReference>
<evidence type="ECO:0000256" key="3">
    <source>
        <dbReference type="ARBA" id="ARBA00022917"/>
    </source>
</evidence>
<dbReference type="InterPro" id="IPR038363">
    <property type="entry name" value="LepA_C_sf"/>
</dbReference>
<feature type="domain" description="Elongation factor EFG" evidence="5">
    <location>
        <begin position="1"/>
        <end position="74"/>
    </location>
</feature>
<name>A0A3B0U1V6_9ZZZZ</name>
<evidence type="ECO:0000259" key="6">
    <source>
        <dbReference type="Pfam" id="PF06421"/>
    </source>
</evidence>
<dbReference type="AlphaFoldDB" id="A0A3B0U1V6"/>
<evidence type="ECO:0000256" key="1">
    <source>
        <dbReference type="ARBA" id="ARBA00022741"/>
    </source>
</evidence>
<keyword evidence="2" id="KW-0378">Hydrolase</keyword>
<dbReference type="SUPFAM" id="SSF54980">
    <property type="entry name" value="EF-G C-terminal domain-like"/>
    <property type="match status" value="1"/>
</dbReference>